<keyword evidence="1" id="KW-0472">Membrane</keyword>
<dbReference type="AlphaFoldDB" id="A0A1S1HSM4"/>
<protein>
    <submittedName>
        <fullName evidence="2">Uncharacterized protein</fullName>
    </submittedName>
</protein>
<gene>
    <name evidence="2" type="ORF">A3Q29_21135</name>
</gene>
<feature type="transmembrane region" description="Helical" evidence="1">
    <location>
        <begin position="7"/>
        <end position="32"/>
    </location>
</feature>
<keyword evidence="3" id="KW-1185">Reference proteome</keyword>
<organism evidence="2 3">
    <name type="scientific">Providencia stuartii</name>
    <dbReference type="NCBI Taxonomy" id="588"/>
    <lineage>
        <taxon>Bacteria</taxon>
        <taxon>Pseudomonadati</taxon>
        <taxon>Pseudomonadota</taxon>
        <taxon>Gammaproteobacteria</taxon>
        <taxon>Enterobacterales</taxon>
        <taxon>Morganellaceae</taxon>
        <taxon>Providencia</taxon>
    </lineage>
</organism>
<evidence type="ECO:0000256" key="1">
    <source>
        <dbReference type="SAM" id="Phobius"/>
    </source>
</evidence>
<keyword evidence="1" id="KW-1133">Transmembrane helix</keyword>
<accession>A0A1S1HSM4</accession>
<proteinExistence type="predicted"/>
<keyword evidence="1" id="KW-0812">Transmembrane</keyword>
<sequence>MDEKTRVSMLFGLACLNGLYTVLLVMLFWNWFVVPLGVVKLSFFWAMGLYLLVNTLLDGVNHFDFAHKDEPLNHSSIFLTMNKIP</sequence>
<evidence type="ECO:0000313" key="2">
    <source>
        <dbReference type="EMBL" id="OHT23350.1"/>
    </source>
</evidence>
<dbReference type="EMBL" id="LVIE01000187">
    <property type="protein sequence ID" value="OHT23350.1"/>
    <property type="molecule type" value="Genomic_DNA"/>
</dbReference>
<evidence type="ECO:0000313" key="3">
    <source>
        <dbReference type="Proteomes" id="UP000179588"/>
    </source>
</evidence>
<name>A0A1S1HSM4_PROST</name>
<feature type="transmembrane region" description="Helical" evidence="1">
    <location>
        <begin position="38"/>
        <end position="57"/>
    </location>
</feature>
<reference evidence="2 3" key="1">
    <citation type="submission" date="2016-03" db="EMBL/GenBank/DDBJ databases">
        <title>Genome sequence of Providencia stuartii strain, isolated from the salivary glands of larval Lucilia sericata.</title>
        <authorList>
            <person name="Yuan Y."/>
            <person name="Zhang Y."/>
            <person name="Fu S."/>
            <person name="Crippen T.L."/>
            <person name="Visi D."/>
            <person name="Benbow M.E."/>
            <person name="Allen M."/>
            <person name="Tomberlin J.K."/>
            <person name="Sze S.-H."/>
            <person name="Tarone A.M."/>
        </authorList>
    </citation>
    <scope>NUCLEOTIDE SEQUENCE [LARGE SCALE GENOMIC DNA]</scope>
    <source>
        <strain evidence="2 3">Crippen</strain>
    </source>
</reference>
<comment type="caution">
    <text evidence="2">The sequence shown here is derived from an EMBL/GenBank/DDBJ whole genome shotgun (WGS) entry which is preliminary data.</text>
</comment>
<dbReference type="Proteomes" id="UP000179588">
    <property type="component" value="Unassembled WGS sequence"/>
</dbReference>